<protein>
    <submittedName>
        <fullName evidence="1">Uncharacterized protein</fullName>
    </submittedName>
</protein>
<gene>
    <name evidence="1" type="ORF">ENL19_03225</name>
</gene>
<dbReference type="Proteomes" id="UP000886110">
    <property type="component" value="Unassembled WGS sequence"/>
</dbReference>
<dbReference type="AlphaFoldDB" id="A0A7C5DCC2"/>
<proteinExistence type="predicted"/>
<reference evidence="1" key="1">
    <citation type="journal article" date="2020" name="mSystems">
        <title>Genome- and Community-Level Interaction Insights into Carbon Utilization and Element Cycling Functions of Hydrothermarchaeota in Hydrothermal Sediment.</title>
        <authorList>
            <person name="Zhou Z."/>
            <person name="Liu Y."/>
            <person name="Xu W."/>
            <person name="Pan J."/>
            <person name="Luo Z.H."/>
            <person name="Li M."/>
        </authorList>
    </citation>
    <scope>NUCLEOTIDE SEQUENCE [LARGE SCALE GENOMIC DNA]</scope>
    <source>
        <strain evidence="1">HyVt-74</strain>
    </source>
</reference>
<name>A0A7C5DCC2_UNCW3</name>
<dbReference type="EMBL" id="DRTB01000246">
    <property type="protein sequence ID" value="HHE05057.1"/>
    <property type="molecule type" value="Genomic_DNA"/>
</dbReference>
<comment type="caution">
    <text evidence="1">The sequence shown here is derived from an EMBL/GenBank/DDBJ whole genome shotgun (WGS) entry which is preliminary data.</text>
</comment>
<sequence>MKKKPIVFLLIFISIILFSQGLEIPEVIVYGVKYIKIEPPMKPILPFVEKPVYMDVSDKILAPEGLKIPKEKEEVYNLEAKGEIKAGNTYKISGLFATNDAYIPQVIYGKSEKITSGQGKEIYLHYLINPVDRIIFSSDYIYLNNTKGQYAKAFIVFSQGNFILSPLLFYRYNQGRLFYNISTKFSKSGVSSQGSIMNGRLNVLRLSYNLERFSFGFGFAGWKPNLYPLFTFFTGIPYFEFFRSEITGGWLDENSSISYPSVSYLSPSHIYRIYGGDSRFSMGYVFYKNTGLNNASGIFSRLEFGRLCVMSTYFFKADSLVPEILADFYLNFKEWTVWSQAGYNKTRLFAVFNAEYYLNDFFAISLDMSMSTGNWGDIKKGFGIKTGLVLRYRQ</sequence>
<organism evidence="1">
    <name type="scientific">candidate division WOR-3 bacterium</name>
    <dbReference type="NCBI Taxonomy" id="2052148"/>
    <lineage>
        <taxon>Bacteria</taxon>
        <taxon>Bacteria division WOR-3</taxon>
    </lineage>
</organism>
<accession>A0A7C5DCC2</accession>
<evidence type="ECO:0000313" key="1">
    <source>
        <dbReference type="EMBL" id="HHE05057.1"/>
    </source>
</evidence>